<keyword evidence="2 7" id="KW-0813">Transport</keyword>
<protein>
    <submittedName>
        <fullName evidence="10">Sugar ABC transporter permease</fullName>
    </submittedName>
</protein>
<dbReference type="PROSITE" id="PS50928">
    <property type="entry name" value="ABC_TM1"/>
    <property type="match status" value="1"/>
</dbReference>
<evidence type="ECO:0000256" key="2">
    <source>
        <dbReference type="ARBA" id="ARBA00022448"/>
    </source>
</evidence>
<dbReference type="PANTHER" id="PTHR30193:SF41">
    <property type="entry name" value="DIACETYLCHITOBIOSE UPTAKE SYSTEM PERMEASE PROTEIN NGCF"/>
    <property type="match status" value="1"/>
</dbReference>
<evidence type="ECO:0000313" key="10">
    <source>
        <dbReference type="EMBL" id="BCB75480.1"/>
    </source>
</evidence>
<dbReference type="SUPFAM" id="SSF161098">
    <property type="entry name" value="MetI-like"/>
    <property type="match status" value="1"/>
</dbReference>
<keyword evidence="4 7" id="KW-0812">Transmembrane</keyword>
<dbReference type="Gene3D" id="1.10.3720.10">
    <property type="entry name" value="MetI-like"/>
    <property type="match status" value="1"/>
</dbReference>
<dbReference type="GO" id="GO:0005886">
    <property type="term" value="C:plasma membrane"/>
    <property type="evidence" value="ECO:0007669"/>
    <property type="project" value="UniProtKB-SubCell"/>
</dbReference>
<feature type="transmembrane region" description="Helical" evidence="7">
    <location>
        <begin position="151"/>
        <end position="173"/>
    </location>
</feature>
<keyword evidence="6 7" id="KW-0472">Membrane</keyword>
<feature type="transmembrane region" description="Helical" evidence="7">
    <location>
        <begin position="202"/>
        <end position="224"/>
    </location>
</feature>
<feature type="region of interest" description="Disordered" evidence="8">
    <location>
        <begin position="1"/>
        <end position="43"/>
    </location>
</feature>
<keyword evidence="5 7" id="KW-1133">Transmembrane helix</keyword>
<dbReference type="InterPro" id="IPR000515">
    <property type="entry name" value="MetI-like"/>
</dbReference>
<feature type="transmembrane region" description="Helical" evidence="7">
    <location>
        <begin position="264"/>
        <end position="287"/>
    </location>
</feature>
<sequence length="348" mass="38818">MKTTTQGPEGHLPAPTSHRTGTRDGAARPGYAPEPRRPRVDGSLRRRRRLDKLTVALFLAPAMALFLVLVVGPIVLAMYTSLFKWNGFGGLPEDFVGLDNFRRLLEDEVFIGDLRRGLILVLLSVFVQLPVALGLALLLNQPMRGRAFYRLVFFAPYVLSEVITAVLFTMVFSPNQGLVNQLMSAIGLEGQQQEWLANPSTVLYALFFVVSWKYFGLHMILYLAGRQSIPKELTEAAVTDGAGSWQVFRHVTLPLLGPTIRISIFLSIIGAIQLFDMVWVLTGGGPIHASETMAVTMFQYGFRRSEVGYASAISVAMFLISLVFALLYQRFVMRRDIEGAITTMREKR</sequence>
<evidence type="ECO:0000256" key="5">
    <source>
        <dbReference type="ARBA" id="ARBA00022989"/>
    </source>
</evidence>
<comment type="subcellular location">
    <subcellularLocation>
        <location evidence="1 7">Cell membrane</location>
        <topology evidence="1 7">Multi-pass membrane protein</topology>
    </subcellularLocation>
</comment>
<evidence type="ECO:0000256" key="6">
    <source>
        <dbReference type="ARBA" id="ARBA00023136"/>
    </source>
</evidence>
<dbReference type="CDD" id="cd06261">
    <property type="entry name" value="TM_PBP2"/>
    <property type="match status" value="1"/>
</dbReference>
<keyword evidence="11" id="KW-1185">Reference proteome</keyword>
<reference evidence="10 11" key="1">
    <citation type="submission" date="2020-03" db="EMBL/GenBank/DDBJ databases">
        <title>Whole genome shotgun sequence of Phytohabitans flavus NBRC 107702.</title>
        <authorList>
            <person name="Komaki H."/>
            <person name="Tamura T."/>
        </authorList>
    </citation>
    <scope>NUCLEOTIDE SEQUENCE [LARGE SCALE GENOMIC DNA]</scope>
    <source>
        <strain evidence="10 11">NBRC 107702</strain>
    </source>
</reference>
<evidence type="ECO:0000256" key="4">
    <source>
        <dbReference type="ARBA" id="ARBA00022692"/>
    </source>
</evidence>
<dbReference type="Proteomes" id="UP000502508">
    <property type="component" value="Chromosome"/>
</dbReference>
<feature type="transmembrane region" description="Helical" evidence="7">
    <location>
        <begin position="55"/>
        <end position="79"/>
    </location>
</feature>
<dbReference type="PANTHER" id="PTHR30193">
    <property type="entry name" value="ABC TRANSPORTER PERMEASE PROTEIN"/>
    <property type="match status" value="1"/>
</dbReference>
<evidence type="ECO:0000256" key="3">
    <source>
        <dbReference type="ARBA" id="ARBA00022475"/>
    </source>
</evidence>
<feature type="transmembrane region" description="Helical" evidence="7">
    <location>
        <begin position="118"/>
        <end position="139"/>
    </location>
</feature>
<dbReference type="EMBL" id="AP022870">
    <property type="protein sequence ID" value="BCB75480.1"/>
    <property type="molecule type" value="Genomic_DNA"/>
</dbReference>
<gene>
    <name evidence="10" type="ORF">Pflav_018900</name>
</gene>
<comment type="similarity">
    <text evidence="7">Belongs to the binding-protein-dependent transport system permease family.</text>
</comment>
<evidence type="ECO:0000256" key="7">
    <source>
        <dbReference type="RuleBase" id="RU363032"/>
    </source>
</evidence>
<feature type="compositionally biased region" description="Basic and acidic residues" evidence="8">
    <location>
        <begin position="34"/>
        <end position="43"/>
    </location>
</feature>
<evidence type="ECO:0000259" key="9">
    <source>
        <dbReference type="PROSITE" id="PS50928"/>
    </source>
</evidence>
<organism evidence="10 11">
    <name type="scientific">Phytohabitans flavus</name>
    <dbReference type="NCBI Taxonomy" id="1076124"/>
    <lineage>
        <taxon>Bacteria</taxon>
        <taxon>Bacillati</taxon>
        <taxon>Actinomycetota</taxon>
        <taxon>Actinomycetes</taxon>
        <taxon>Micromonosporales</taxon>
        <taxon>Micromonosporaceae</taxon>
    </lineage>
</organism>
<dbReference type="InterPro" id="IPR051393">
    <property type="entry name" value="ABC_transporter_permease"/>
</dbReference>
<dbReference type="GO" id="GO:0055085">
    <property type="term" value="P:transmembrane transport"/>
    <property type="evidence" value="ECO:0007669"/>
    <property type="project" value="InterPro"/>
</dbReference>
<dbReference type="Pfam" id="PF00528">
    <property type="entry name" value="BPD_transp_1"/>
    <property type="match status" value="1"/>
</dbReference>
<reference evidence="10 11" key="2">
    <citation type="submission" date="2020-03" db="EMBL/GenBank/DDBJ databases">
        <authorList>
            <person name="Ichikawa N."/>
            <person name="Kimura A."/>
            <person name="Kitahashi Y."/>
            <person name="Uohara A."/>
        </authorList>
    </citation>
    <scope>NUCLEOTIDE SEQUENCE [LARGE SCALE GENOMIC DNA]</scope>
    <source>
        <strain evidence="10 11">NBRC 107702</strain>
    </source>
</reference>
<evidence type="ECO:0000313" key="11">
    <source>
        <dbReference type="Proteomes" id="UP000502508"/>
    </source>
</evidence>
<dbReference type="KEGG" id="pfla:Pflav_018900"/>
<keyword evidence="3" id="KW-1003">Cell membrane</keyword>
<name>A0A6F8XNT6_9ACTN</name>
<evidence type="ECO:0000256" key="8">
    <source>
        <dbReference type="SAM" id="MobiDB-lite"/>
    </source>
</evidence>
<evidence type="ECO:0000256" key="1">
    <source>
        <dbReference type="ARBA" id="ARBA00004651"/>
    </source>
</evidence>
<feature type="domain" description="ABC transmembrane type-1" evidence="9">
    <location>
        <begin position="114"/>
        <end position="328"/>
    </location>
</feature>
<dbReference type="AlphaFoldDB" id="A0A6F8XNT6"/>
<accession>A0A6F8XNT6</accession>
<proteinExistence type="inferred from homology"/>
<feature type="transmembrane region" description="Helical" evidence="7">
    <location>
        <begin position="307"/>
        <end position="328"/>
    </location>
</feature>
<dbReference type="RefSeq" id="WP_173035309.1">
    <property type="nucleotide sequence ID" value="NZ_AP022870.1"/>
</dbReference>
<dbReference type="InterPro" id="IPR035906">
    <property type="entry name" value="MetI-like_sf"/>
</dbReference>